<dbReference type="PROSITE" id="PS00137">
    <property type="entry name" value="SUBTILASE_HIS"/>
    <property type="match status" value="1"/>
</dbReference>
<dbReference type="SUPFAM" id="SSF49464">
    <property type="entry name" value="Carboxypeptidase regulatory domain-like"/>
    <property type="match status" value="1"/>
</dbReference>
<dbReference type="Pfam" id="PF13620">
    <property type="entry name" value="CarboxypepD_reg"/>
    <property type="match status" value="1"/>
</dbReference>
<evidence type="ECO:0000256" key="3">
    <source>
        <dbReference type="ARBA" id="ARBA00022801"/>
    </source>
</evidence>
<sequence length="735" mass="82465">MGKRKLKKSWASLFVVLICIACAIAGLSYYNRLRFSPKRDASQYSSEDLYASVSEDSHIKTSMESGERYYNNEMIIYTKGHMEKVIDHVQRLYNCKLVGKNVFDESFLIRFPDGISFDQLSKRLNKVKNFEYVYNVSKNYAITIDDESLPYWQQGSWKHRYGGSNWSMKAINAPYGWQYQSLMKSVNVGILDTGFDSDAEDLKGKLTVLGENSEDTDHGSHIAGIIGANSTNKEGVAGLAPKVSMYGVCEEKHTSIYSIMTNFHILNEQGCKIINLSIGSDELSFAATEGNTNAKNAIRRMSKLLAYSISKFKHPSLLVASSGNANAFKYIQVDDAFYGYKKLVKKDGKKGFYDDRGEWNRYNAKIYGDQLKGDCDAYWNIFNYIDDSRLSSKIMVVGSVSLHKKHYKVSDYSVGGTRVNVLAPGDHVYSVLPSSNSDYGYLSGTSQAAAHVTGLAALLLSMNHSLSITQLLDGIINTADVATNDLTMINAKSAIHQILKDHPIYTTLSGRILDENKKPMKNVTVSTSAEGKTISTYTTKDDGKYTLKARIGETKLKATCSLYATYTKKYTINTKNQKIKDIVLDKEKWKEEYVNFIKVHPGTSYALWKVDSNNTPELMVFGSSSNYFVTYKNKHLYQMDMGPQLSNKGYSEKGNLVYASYTKDKTTYDCYYKIGTSGMNTVHIGQITGNSYIWDVSGVDSKTYQKNKGIMDARLHASTTKEYNSSSIEKAIMDY</sequence>
<dbReference type="GO" id="GO:0006508">
    <property type="term" value="P:proteolysis"/>
    <property type="evidence" value="ECO:0007669"/>
    <property type="project" value="UniProtKB-KW"/>
</dbReference>
<dbReference type="Proteomes" id="UP000268059">
    <property type="component" value="Chromosome"/>
</dbReference>
<evidence type="ECO:0000313" key="7">
    <source>
        <dbReference type="EMBL" id="BBH27425.1"/>
    </source>
</evidence>
<gene>
    <name evidence="7" type="ORF">SG0102_23590</name>
</gene>
<dbReference type="PROSITE" id="PS51892">
    <property type="entry name" value="SUBTILASE"/>
    <property type="match status" value="1"/>
</dbReference>
<reference evidence="7 8" key="1">
    <citation type="submission" date="2018-11" db="EMBL/GenBank/DDBJ databases">
        <title>Novel Erysipelotrichaceae bacterium isolated from small intestine of a swine.</title>
        <authorList>
            <person name="Kim J.S."/>
            <person name="Choe H."/>
            <person name="Lee Y.R."/>
            <person name="Kim K.M."/>
            <person name="Park D.S."/>
        </authorList>
    </citation>
    <scope>NUCLEOTIDE SEQUENCE [LARGE SCALE GENOMIC DNA]</scope>
    <source>
        <strain evidence="7 8">SG0102</strain>
    </source>
</reference>
<dbReference type="Pfam" id="PF00082">
    <property type="entry name" value="Peptidase_S8"/>
    <property type="match status" value="1"/>
</dbReference>
<evidence type="ECO:0000256" key="1">
    <source>
        <dbReference type="ARBA" id="ARBA00011073"/>
    </source>
</evidence>
<dbReference type="PRINTS" id="PR00723">
    <property type="entry name" value="SUBTILISIN"/>
</dbReference>
<dbReference type="SUPFAM" id="SSF52743">
    <property type="entry name" value="Subtilisin-like"/>
    <property type="match status" value="1"/>
</dbReference>
<dbReference type="FunCoup" id="A0A3G9JGB6">
    <property type="interactions" value="196"/>
</dbReference>
<evidence type="ECO:0000256" key="4">
    <source>
        <dbReference type="ARBA" id="ARBA00022825"/>
    </source>
</evidence>
<dbReference type="InterPro" id="IPR022398">
    <property type="entry name" value="Peptidase_S8_His-AS"/>
</dbReference>
<dbReference type="InterPro" id="IPR050131">
    <property type="entry name" value="Peptidase_S8_subtilisin-like"/>
</dbReference>
<name>A0A3G9JGB6_9FIRM</name>
<feature type="active site" description="Charge relay system" evidence="5">
    <location>
        <position position="446"/>
    </location>
</feature>
<dbReference type="GO" id="GO:0004252">
    <property type="term" value="F:serine-type endopeptidase activity"/>
    <property type="evidence" value="ECO:0007669"/>
    <property type="project" value="UniProtKB-UniRule"/>
</dbReference>
<keyword evidence="4 5" id="KW-0720">Serine protease</keyword>
<protein>
    <recommendedName>
        <fullName evidence="6">Peptidase S8/S53 domain-containing protein</fullName>
    </recommendedName>
</protein>
<evidence type="ECO:0000256" key="2">
    <source>
        <dbReference type="ARBA" id="ARBA00022670"/>
    </source>
</evidence>
<dbReference type="InterPro" id="IPR000209">
    <property type="entry name" value="Peptidase_S8/S53_dom"/>
</dbReference>
<dbReference type="AlphaFoldDB" id="A0A3G9JGB6"/>
<dbReference type="PANTHER" id="PTHR43806">
    <property type="entry name" value="PEPTIDASE S8"/>
    <property type="match status" value="1"/>
</dbReference>
<comment type="similarity">
    <text evidence="1 5">Belongs to the peptidase S8 family.</text>
</comment>
<dbReference type="EMBL" id="AP019309">
    <property type="protein sequence ID" value="BBH27425.1"/>
    <property type="molecule type" value="Genomic_DNA"/>
</dbReference>
<feature type="domain" description="Peptidase S8/S53" evidence="6">
    <location>
        <begin position="184"/>
        <end position="481"/>
    </location>
</feature>
<dbReference type="KEGG" id="ebm:SG0102_23590"/>
<dbReference type="Gene3D" id="2.60.40.1120">
    <property type="entry name" value="Carboxypeptidase-like, regulatory domain"/>
    <property type="match status" value="1"/>
</dbReference>
<dbReference type="InterPro" id="IPR036852">
    <property type="entry name" value="Peptidase_S8/S53_dom_sf"/>
</dbReference>
<feature type="active site" description="Charge relay system" evidence="5">
    <location>
        <position position="192"/>
    </location>
</feature>
<evidence type="ECO:0000256" key="5">
    <source>
        <dbReference type="PROSITE-ProRule" id="PRU01240"/>
    </source>
</evidence>
<accession>A0A3G9JGB6</accession>
<dbReference type="InParanoid" id="A0A3G9JGB6"/>
<dbReference type="PANTHER" id="PTHR43806:SF11">
    <property type="entry name" value="CEREVISIN-RELATED"/>
    <property type="match status" value="1"/>
</dbReference>
<feature type="active site" description="Charge relay system" evidence="5">
    <location>
        <position position="218"/>
    </location>
</feature>
<dbReference type="InterPro" id="IPR015500">
    <property type="entry name" value="Peptidase_S8_subtilisin-rel"/>
</dbReference>
<organism evidence="7 8">
    <name type="scientific">Intestinibaculum porci</name>
    <dbReference type="NCBI Taxonomy" id="2487118"/>
    <lineage>
        <taxon>Bacteria</taxon>
        <taxon>Bacillati</taxon>
        <taxon>Bacillota</taxon>
        <taxon>Erysipelotrichia</taxon>
        <taxon>Erysipelotrichales</taxon>
        <taxon>Erysipelotrichaceae</taxon>
        <taxon>Intestinibaculum</taxon>
    </lineage>
</organism>
<evidence type="ECO:0000313" key="8">
    <source>
        <dbReference type="Proteomes" id="UP000268059"/>
    </source>
</evidence>
<dbReference type="InterPro" id="IPR008969">
    <property type="entry name" value="CarboxyPept-like_regulatory"/>
</dbReference>
<dbReference type="PROSITE" id="PS00136">
    <property type="entry name" value="SUBTILASE_ASP"/>
    <property type="match status" value="1"/>
</dbReference>
<keyword evidence="3 5" id="KW-0378">Hydrolase</keyword>
<keyword evidence="2 5" id="KW-0645">Protease</keyword>
<keyword evidence="8" id="KW-1185">Reference proteome</keyword>
<dbReference type="RefSeq" id="WP_162300209.1">
    <property type="nucleotide sequence ID" value="NZ_AP019309.1"/>
</dbReference>
<dbReference type="Gene3D" id="3.40.50.200">
    <property type="entry name" value="Peptidase S8/S53 domain"/>
    <property type="match status" value="1"/>
</dbReference>
<dbReference type="InterPro" id="IPR023827">
    <property type="entry name" value="Peptidase_S8_Asp-AS"/>
</dbReference>
<evidence type="ECO:0000259" key="6">
    <source>
        <dbReference type="Pfam" id="PF00082"/>
    </source>
</evidence>
<proteinExistence type="inferred from homology"/>